<accession>U5FIH1</accession>
<dbReference type="AlphaFoldDB" id="U5FIH1"/>
<proteinExistence type="predicted"/>
<dbReference type="Proteomes" id="UP000006729">
    <property type="component" value="Chromosome 19"/>
</dbReference>
<protein>
    <submittedName>
        <fullName evidence="1">Uncharacterized protein</fullName>
    </submittedName>
</protein>
<dbReference type="InParanoid" id="U5FIH1"/>
<dbReference type="EMBL" id="CM009308">
    <property type="protein sequence ID" value="PNS90944.1"/>
    <property type="molecule type" value="Genomic_DNA"/>
</dbReference>
<evidence type="ECO:0000313" key="1">
    <source>
        <dbReference type="EMBL" id="PNS90944.1"/>
    </source>
</evidence>
<organism evidence="1 2">
    <name type="scientific">Populus trichocarpa</name>
    <name type="common">Western balsam poplar</name>
    <name type="synonym">Populus balsamifera subsp. trichocarpa</name>
    <dbReference type="NCBI Taxonomy" id="3694"/>
    <lineage>
        <taxon>Eukaryota</taxon>
        <taxon>Viridiplantae</taxon>
        <taxon>Streptophyta</taxon>
        <taxon>Embryophyta</taxon>
        <taxon>Tracheophyta</taxon>
        <taxon>Spermatophyta</taxon>
        <taxon>Magnoliopsida</taxon>
        <taxon>eudicotyledons</taxon>
        <taxon>Gunneridae</taxon>
        <taxon>Pentapetalae</taxon>
        <taxon>rosids</taxon>
        <taxon>fabids</taxon>
        <taxon>Malpighiales</taxon>
        <taxon>Salicaceae</taxon>
        <taxon>Saliceae</taxon>
        <taxon>Populus</taxon>
    </lineage>
</organism>
<dbReference type="HOGENOM" id="CLU_2188481_0_0_1"/>
<evidence type="ECO:0000313" key="2">
    <source>
        <dbReference type="Proteomes" id="UP000006729"/>
    </source>
</evidence>
<name>U5FIH1_POPTR</name>
<reference evidence="1 2" key="1">
    <citation type="journal article" date="2006" name="Science">
        <title>The genome of black cottonwood, Populus trichocarpa (Torr. &amp; Gray).</title>
        <authorList>
            <person name="Tuskan G.A."/>
            <person name="Difazio S."/>
            <person name="Jansson S."/>
            <person name="Bohlmann J."/>
            <person name="Grigoriev I."/>
            <person name="Hellsten U."/>
            <person name="Putnam N."/>
            <person name="Ralph S."/>
            <person name="Rombauts S."/>
            <person name="Salamov A."/>
            <person name="Schein J."/>
            <person name="Sterck L."/>
            <person name="Aerts A."/>
            <person name="Bhalerao R.R."/>
            <person name="Bhalerao R.P."/>
            <person name="Blaudez D."/>
            <person name="Boerjan W."/>
            <person name="Brun A."/>
            <person name="Brunner A."/>
            <person name="Busov V."/>
            <person name="Campbell M."/>
            <person name="Carlson J."/>
            <person name="Chalot M."/>
            <person name="Chapman J."/>
            <person name="Chen G.L."/>
            <person name="Cooper D."/>
            <person name="Coutinho P.M."/>
            <person name="Couturier J."/>
            <person name="Covert S."/>
            <person name="Cronk Q."/>
            <person name="Cunningham R."/>
            <person name="Davis J."/>
            <person name="Degroeve S."/>
            <person name="Dejardin A."/>
            <person name="Depamphilis C."/>
            <person name="Detter J."/>
            <person name="Dirks B."/>
            <person name="Dubchak I."/>
            <person name="Duplessis S."/>
            <person name="Ehlting J."/>
            <person name="Ellis B."/>
            <person name="Gendler K."/>
            <person name="Goodstein D."/>
            <person name="Gribskov M."/>
            <person name="Grimwood J."/>
            <person name="Groover A."/>
            <person name="Gunter L."/>
            <person name="Hamberger B."/>
            <person name="Heinze B."/>
            <person name="Helariutta Y."/>
            <person name="Henrissat B."/>
            <person name="Holligan D."/>
            <person name="Holt R."/>
            <person name="Huang W."/>
            <person name="Islam-Faridi N."/>
            <person name="Jones S."/>
            <person name="Jones-Rhoades M."/>
            <person name="Jorgensen R."/>
            <person name="Joshi C."/>
            <person name="Kangasjarvi J."/>
            <person name="Karlsson J."/>
            <person name="Kelleher C."/>
            <person name="Kirkpatrick R."/>
            <person name="Kirst M."/>
            <person name="Kohler A."/>
            <person name="Kalluri U."/>
            <person name="Larimer F."/>
            <person name="Leebens-Mack J."/>
            <person name="Leple J.C."/>
            <person name="Locascio P."/>
            <person name="Lou Y."/>
            <person name="Lucas S."/>
            <person name="Martin F."/>
            <person name="Montanini B."/>
            <person name="Napoli C."/>
            <person name="Nelson D.R."/>
            <person name="Nelson C."/>
            <person name="Nieminen K."/>
            <person name="Nilsson O."/>
            <person name="Pereda V."/>
            <person name="Peter G."/>
            <person name="Philippe R."/>
            <person name="Pilate G."/>
            <person name="Poliakov A."/>
            <person name="Razumovskaya J."/>
            <person name="Richardson P."/>
            <person name="Rinaldi C."/>
            <person name="Ritland K."/>
            <person name="Rouze P."/>
            <person name="Ryaboy D."/>
            <person name="Schmutz J."/>
            <person name="Schrader J."/>
            <person name="Segerman B."/>
            <person name="Shin H."/>
            <person name="Siddiqui A."/>
            <person name="Sterky F."/>
            <person name="Terry A."/>
            <person name="Tsai C.J."/>
            <person name="Uberbacher E."/>
            <person name="Unneberg P."/>
            <person name="Vahala J."/>
            <person name="Wall K."/>
            <person name="Wessler S."/>
            <person name="Yang G."/>
            <person name="Yin T."/>
            <person name="Douglas C."/>
            <person name="Marra M."/>
            <person name="Sandberg G."/>
            <person name="Van de Peer Y."/>
            <person name="Rokhsar D."/>
        </authorList>
    </citation>
    <scope>NUCLEOTIDE SEQUENCE [LARGE SCALE GENOMIC DNA]</scope>
    <source>
        <strain evidence="2">cv. Nisqually</strain>
    </source>
</reference>
<gene>
    <name evidence="1" type="ORF">POPTR_019G072200</name>
</gene>
<sequence>MLSVQRQLLFREKDVQNNMRSRHYTPTLQMSQHSIAYPSYKHGYLHQSFSKSQSSCSHALHHKKLRHDVHEITNPNSYTSFPPSERVYFVIEWCYTLISLRNVSLLKLI</sequence>
<keyword evidence="2" id="KW-1185">Reference proteome</keyword>